<dbReference type="CDD" id="cd06558">
    <property type="entry name" value="crotonase-like"/>
    <property type="match status" value="1"/>
</dbReference>
<dbReference type="Proteomes" id="UP000192223">
    <property type="component" value="Unplaced"/>
</dbReference>
<dbReference type="Pfam" id="PF16113">
    <property type="entry name" value="ECH_2"/>
    <property type="match status" value="1"/>
</dbReference>
<dbReference type="InterPro" id="IPR045004">
    <property type="entry name" value="ECH_dom"/>
</dbReference>
<evidence type="ECO:0000256" key="7">
    <source>
        <dbReference type="ARBA" id="ARBA00022456"/>
    </source>
</evidence>
<organism evidence="13 15">
    <name type="scientific">Agrilus planipennis</name>
    <name type="common">Emerald ash borer</name>
    <name type="synonym">Agrilus marcopoli</name>
    <dbReference type="NCBI Taxonomy" id="224129"/>
    <lineage>
        <taxon>Eukaryota</taxon>
        <taxon>Metazoa</taxon>
        <taxon>Ecdysozoa</taxon>
        <taxon>Arthropoda</taxon>
        <taxon>Hexapoda</taxon>
        <taxon>Insecta</taxon>
        <taxon>Pterygota</taxon>
        <taxon>Neoptera</taxon>
        <taxon>Endopterygota</taxon>
        <taxon>Coleoptera</taxon>
        <taxon>Polyphaga</taxon>
        <taxon>Elateriformia</taxon>
        <taxon>Buprestoidea</taxon>
        <taxon>Buprestidae</taxon>
        <taxon>Agrilinae</taxon>
        <taxon>Agrilus</taxon>
    </lineage>
</organism>
<comment type="subcellular location">
    <subcellularLocation>
        <location evidence="2">Mitochondrion</location>
    </subcellularLocation>
</comment>
<name>A0A7F5QV27_AGRPL</name>
<evidence type="ECO:0000256" key="6">
    <source>
        <dbReference type="ARBA" id="ARBA00016714"/>
    </source>
</evidence>
<dbReference type="NCBIfam" id="NF004127">
    <property type="entry name" value="PRK05617.1"/>
    <property type="match status" value="1"/>
</dbReference>
<evidence type="ECO:0000256" key="4">
    <source>
        <dbReference type="ARBA" id="ARBA00005254"/>
    </source>
</evidence>
<accession>A0A7F5QV27</accession>
<dbReference type="FunFam" id="3.90.226.10:FF:000026">
    <property type="entry name" value="3-hydroxyisobutyryl-CoA hydrolase, mitochondrial"/>
    <property type="match status" value="1"/>
</dbReference>
<evidence type="ECO:0000256" key="9">
    <source>
        <dbReference type="ARBA" id="ARBA00023128"/>
    </source>
</evidence>
<dbReference type="Gene3D" id="3.90.226.10">
    <property type="entry name" value="2-enoyl-CoA Hydratase, Chain A, domain 1"/>
    <property type="match status" value="1"/>
</dbReference>
<dbReference type="EC" id="3.1.2.4" evidence="5"/>
<dbReference type="GeneID" id="108734283"/>
<feature type="domain" description="Enoyl-CoA hydratase/isomerase" evidence="12">
    <location>
        <begin position="44"/>
        <end position="368"/>
    </location>
</feature>
<dbReference type="OrthoDB" id="1737613at2759"/>
<dbReference type="PANTHER" id="PTHR43176:SF3">
    <property type="entry name" value="3-HYDROXYISOBUTYRYL-COA HYDROLASE, MITOCHONDRIAL"/>
    <property type="match status" value="1"/>
</dbReference>
<comment type="pathway">
    <text evidence="3">Amino-acid degradation; L-valine degradation.</text>
</comment>
<evidence type="ECO:0000256" key="3">
    <source>
        <dbReference type="ARBA" id="ARBA00005109"/>
    </source>
</evidence>
<evidence type="ECO:0000256" key="5">
    <source>
        <dbReference type="ARBA" id="ARBA00011915"/>
    </source>
</evidence>
<dbReference type="RefSeq" id="XP_025828911.1">
    <property type="nucleotide sequence ID" value="XM_025973126.1"/>
</dbReference>
<dbReference type="AlphaFoldDB" id="A0A7F5QV27"/>
<keyword evidence="8 15" id="KW-0378">Hydrolase</keyword>
<keyword evidence="13" id="KW-1185">Reference proteome</keyword>
<evidence type="ECO:0000256" key="1">
    <source>
        <dbReference type="ARBA" id="ARBA00001709"/>
    </source>
</evidence>
<protein>
    <recommendedName>
        <fullName evidence="6">3-hydroxyisobutyryl-CoA hydrolase, mitochondrial</fullName>
        <ecNumber evidence="5">3.1.2.4</ecNumber>
    </recommendedName>
    <alternativeName>
        <fullName evidence="11">3-hydroxyisobutyryl-coenzyme A hydrolase</fullName>
    </alternativeName>
</protein>
<keyword evidence="9" id="KW-0496">Mitochondrion</keyword>
<evidence type="ECO:0000313" key="15">
    <source>
        <dbReference type="RefSeq" id="XP_025828911.1"/>
    </source>
</evidence>
<evidence type="ECO:0000313" key="13">
    <source>
        <dbReference type="Proteomes" id="UP000192223"/>
    </source>
</evidence>
<dbReference type="InterPro" id="IPR029045">
    <property type="entry name" value="ClpP/crotonase-like_dom_sf"/>
</dbReference>
<dbReference type="InterPro" id="IPR032259">
    <property type="entry name" value="HIBYL-CoA-H"/>
</dbReference>
<dbReference type="KEGG" id="apln:108734331"/>
<gene>
    <name evidence="15" type="primary">LOC108734283</name>
    <name evidence="14" type="synonym">LOC108734331</name>
</gene>
<dbReference type="SUPFAM" id="SSF52096">
    <property type="entry name" value="ClpP/crotonase"/>
    <property type="match status" value="1"/>
</dbReference>
<evidence type="ECO:0000313" key="14">
    <source>
        <dbReference type="RefSeq" id="XP_025828910.1"/>
    </source>
</evidence>
<dbReference type="KEGG" id="apln:108734283"/>
<comment type="function">
    <text evidence="10">Hydrolyzes 3-hydroxyisobutyryl-CoA (HIBYL-CoA), a saline catabolite. Has high activity toward isobutyryl-CoA. Could be an isobutyryl-CoA dehydrogenase that functions in valine catabolism. Also hydrolyzes 3-hydroxypropanoyl-CoA.</text>
</comment>
<comment type="similarity">
    <text evidence="4">Belongs to the enoyl-CoA hydratase/isomerase family.</text>
</comment>
<evidence type="ECO:0000256" key="10">
    <source>
        <dbReference type="ARBA" id="ARBA00024871"/>
    </source>
</evidence>
<evidence type="ECO:0000256" key="2">
    <source>
        <dbReference type="ARBA" id="ARBA00004173"/>
    </source>
</evidence>
<dbReference type="GO" id="GO:0005739">
    <property type="term" value="C:mitochondrion"/>
    <property type="evidence" value="ECO:0007669"/>
    <property type="project" value="UniProtKB-SubCell"/>
</dbReference>
<evidence type="ECO:0000256" key="8">
    <source>
        <dbReference type="ARBA" id="ARBA00022801"/>
    </source>
</evidence>
<dbReference type="GO" id="GO:0003860">
    <property type="term" value="F:3-hydroxyisobutyryl-CoA hydrolase activity"/>
    <property type="evidence" value="ECO:0007669"/>
    <property type="project" value="UniProtKB-EC"/>
</dbReference>
<keyword evidence="7" id="KW-0101">Branched-chain amino acid catabolism</keyword>
<evidence type="ECO:0000256" key="11">
    <source>
        <dbReference type="ARBA" id="ARBA00031181"/>
    </source>
</evidence>
<reference evidence="14 15" key="1">
    <citation type="submission" date="2025-04" db="UniProtKB">
        <authorList>
            <consortium name="RefSeq"/>
        </authorList>
    </citation>
    <scope>IDENTIFICATION</scope>
    <source>
        <tissue evidence="14 15">Entire body</tissue>
    </source>
</reference>
<sequence>MLINNIFLYSRVILRRATLFKTVFPRNMSTSEEDVLFNVKNNKGIIILNRPKALNALNLSMVEKIHPKLLEWEKDKDFVLIKGMGDKAFCSGGDVRAVIVAGLKGDKLGHTFFRKEYTLNGLIGSYKIPYIALIDGIVMGGGVGLSIHGKYRVATERTIFAMPETMIGFFSDVGGSYFLPRMKGKLGWYLAITGHRLKGSDVLKAGIATHYCESTKLTDLENDLLSNGSDEKKVENILSKFSTDEKKLPEFSLNPFMDKINHCFGAPSVEEVIKRLQADGSDWAKQTLKVLSEVSPTSVKVIFKILELGATKDLKDCLEMEYQVASGCLANHDFYEGVRALLIDKDKNPKWKPKTYEEVTQEIVEKHFSSSTNHEGPRNKL</sequence>
<proteinExistence type="inferred from homology"/>
<dbReference type="GO" id="GO:0006574">
    <property type="term" value="P:L-valine catabolic process"/>
    <property type="evidence" value="ECO:0007669"/>
    <property type="project" value="UniProtKB-UniPathway"/>
</dbReference>
<comment type="catalytic activity">
    <reaction evidence="1">
        <text>3-hydroxy-2-methylpropanoyl-CoA + H2O = 3-hydroxy-2-methylpropanoate + CoA + H(+)</text>
        <dbReference type="Rhea" id="RHEA:20888"/>
        <dbReference type="ChEBI" id="CHEBI:11805"/>
        <dbReference type="ChEBI" id="CHEBI:15377"/>
        <dbReference type="ChEBI" id="CHEBI:15378"/>
        <dbReference type="ChEBI" id="CHEBI:57287"/>
        <dbReference type="ChEBI" id="CHEBI:57340"/>
        <dbReference type="EC" id="3.1.2.4"/>
    </reaction>
</comment>
<dbReference type="RefSeq" id="XP_025828910.1">
    <property type="nucleotide sequence ID" value="XM_025973125.1"/>
</dbReference>
<dbReference type="PANTHER" id="PTHR43176">
    <property type="entry name" value="3-HYDROXYISOBUTYRYL-COA HYDROLASE-RELATED"/>
    <property type="match status" value="1"/>
</dbReference>
<dbReference type="UniPathway" id="UPA00362"/>
<evidence type="ECO:0000259" key="12">
    <source>
        <dbReference type="Pfam" id="PF16113"/>
    </source>
</evidence>